<dbReference type="Pfam" id="PF20358">
    <property type="entry name" value="DUF6653"/>
    <property type="match status" value="1"/>
</dbReference>
<name>A0A0J6VQ18_MYCCU</name>
<evidence type="ECO:0000313" key="3">
    <source>
        <dbReference type="Proteomes" id="UP000036176"/>
    </source>
</evidence>
<dbReference type="InterPro" id="IPR046595">
    <property type="entry name" value="DUF6653"/>
</dbReference>
<protein>
    <recommendedName>
        <fullName evidence="4">Transmembrane protein</fullName>
    </recommendedName>
</protein>
<organism evidence="2 3">
    <name type="scientific">Mycolicibacterium chubuense</name>
    <name type="common">Mycobacterium chubuense</name>
    <dbReference type="NCBI Taxonomy" id="1800"/>
    <lineage>
        <taxon>Bacteria</taxon>
        <taxon>Bacillati</taxon>
        <taxon>Actinomycetota</taxon>
        <taxon>Actinomycetes</taxon>
        <taxon>Mycobacteriales</taxon>
        <taxon>Mycobacteriaceae</taxon>
        <taxon>Mycolicibacterium</taxon>
    </lineage>
</organism>
<proteinExistence type="predicted"/>
<evidence type="ECO:0008006" key="4">
    <source>
        <dbReference type="Google" id="ProtNLM"/>
    </source>
</evidence>
<keyword evidence="1" id="KW-1133">Transmembrane helix</keyword>
<keyword evidence="1" id="KW-0812">Transmembrane</keyword>
<comment type="caution">
    <text evidence="2">The sequence shown here is derived from an EMBL/GenBank/DDBJ whole genome shotgun (WGS) entry which is preliminary data.</text>
</comment>
<evidence type="ECO:0000313" key="2">
    <source>
        <dbReference type="EMBL" id="KMO73150.1"/>
    </source>
</evidence>
<dbReference type="Proteomes" id="UP000036176">
    <property type="component" value="Unassembled WGS sequence"/>
</dbReference>
<feature type="transmembrane region" description="Helical" evidence="1">
    <location>
        <begin position="127"/>
        <end position="149"/>
    </location>
</feature>
<evidence type="ECO:0000256" key="1">
    <source>
        <dbReference type="SAM" id="Phobius"/>
    </source>
</evidence>
<dbReference type="PATRIC" id="fig|1800.3.peg.4348"/>
<keyword evidence="1" id="KW-0472">Membrane</keyword>
<dbReference type="AlphaFoldDB" id="A0A0J6VQ18"/>
<dbReference type="EMBL" id="JYNX01000060">
    <property type="protein sequence ID" value="KMO73150.1"/>
    <property type="molecule type" value="Genomic_DNA"/>
</dbReference>
<gene>
    <name evidence="2" type="ORF">MCHUDSM44219_04327</name>
</gene>
<keyword evidence="3" id="KW-1185">Reference proteome</keyword>
<accession>A0A0J6VQ18</accession>
<feature type="transmembrane region" description="Helical" evidence="1">
    <location>
        <begin position="68"/>
        <end position="85"/>
    </location>
</feature>
<sequence length="185" mass="21197">MRAWRSSIVPSTWPTPPWGSSVGALDRYARLAGMSDEAWRRHANPWSVWTRFAAIPLIILAIWSRVWIGWWALVPCAVVLVWLWWNPHAFGPIETPTAWSSKGIYGERLWLRSPDRMPADFAVVQRIWIGGALVAAALLGWGLVALQLWPTVTGASLLIYGQLWRIDRLGRFYDQQMTLNRPTRH</sequence>
<reference evidence="2 3" key="1">
    <citation type="journal article" date="2015" name="Genome Biol. Evol.">
        <title>Characterization of Three Mycobacterium spp. with Potential Use in Bioremediation by Genome Sequencing and Comparative Genomics.</title>
        <authorList>
            <person name="Das S."/>
            <person name="Pettersson B.M."/>
            <person name="Behra P.R."/>
            <person name="Ramesh M."/>
            <person name="Dasgupta S."/>
            <person name="Bhattacharya A."/>
            <person name="Kirsebom L.A."/>
        </authorList>
    </citation>
    <scope>NUCLEOTIDE SEQUENCE [LARGE SCALE GENOMIC DNA]</scope>
    <source>
        <strain evidence="2 3">DSM 44219</strain>
    </source>
</reference>